<dbReference type="RefSeq" id="WP_113965874.1">
    <property type="nucleotide sequence ID" value="NZ_QNRP01000001.1"/>
</dbReference>
<dbReference type="SUPFAM" id="SSF53756">
    <property type="entry name" value="UDP-Glycosyltransferase/glycogen phosphorylase"/>
    <property type="match status" value="1"/>
</dbReference>
<evidence type="ECO:0000313" key="3">
    <source>
        <dbReference type="Proteomes" id="UP000252249"/>
    </source>
</evidence>
<sequence length="350" mass="39933">MKEKKRILVAALHWGLGHATRCIPIIQLLLKNNFEVILASDGAALLLLQKEFPELESIQLPSYNISYSKHPKFLKWKLLLEAPKFFRTLKAEEKATAAIMESHKVDGIISDNRFGVYSDKVPSVFITHQLQVLSGNTTWLSTKMHQMILKKFTECWVPDYQGSSNLSGKLGHVELPETPIKYIGPLSRFSKKEKEPLYDVLVLLSGPEPQRSLLEEKLLVELKNFSGKTLFVRGVLEKKQTITQKEHIRIYNFMHGQELEESINASALVLSRSGYTTIMDLAKLEKKAFFIPTPGQMEQEYLAKRLDALGIIPFCTQNAFRVTQLERVRDYTGFTDYKNANNLEGLLSLF</sequence>
<proteinExistence type="predicted"/>
<dbReference type="Gene3D" id="3.40.50.2000">
    <property type="entry name" value="Glycogen Phosphorylase B"/>
    <property type="match status" value="1"/>
</dbReference>
<dbReference type="OrthoDB" id="9803241at2"/>
<reference evidence="2 3" key="1">
    <citation type="submission" date="2018-07" db="EMBL/GenBank/DDBJ databases">
        <title>Oceanihabitans testaceum sp. nov., isolated from marine sediment.</title>
        <authorList>
            <person name="Li C.-M."/>
        </authorList>
    </citation>
    <scope>NUCLEOTIDE SEQUENCE [LARGE SCALE GENOMIC DNA]</scope>
    <source>
        <strain evidence="2 3">S9-10</strain>
    </source>
</reference>
<keyword evidence="3" id="KW-1185">Reference proteome</keyword>
<keyword evidence="2" id="KW-0808">Transferase</keyword>
<dbReference type="GO" id="GO:0016758">
    <property type="term" value="F:hexosyltransferase activity"/>
    <property type="evidence" value="ECO:0007669"/>
    <property type="project" value="InterPro"/>
</dbReference>
<name>A0A368P701_9FLAO</name>
<dbReference type="Proteomes" id="UP000252249">
    <property type="component" value="Unassembled WGS sequence"/>
</dbReference>
<accession>A0A368P701</accession>
<dbReference type="AlphaFoldDB" id="A0A368P701"/>
<evidence type="ECO:0000259" key="1">
    <source>
        <dbReference type="Pfam" id="PF04101"/>
    </source>
</evidence>
<organism evidence="2 3">
    <name type="scientific">Oceanihabitans sediminis</name>
    <dbReference type="NCBI Taxonomy" id="1812012"/>
    <lineage>
        <taxon>Bacteria</taxon>
        <taxon>Pseudomonadati</taxon>
        <taxon>Bacteroidota</taxon>
        <taxon>Flavobacteriia</taxon>
        <taxon>Flavobacteriales</taxon>
        <taxon>Flavobacteriaceae</taxon>
        <taxon>Oceanihabitans</taxon>
    </lineage>
</organism>
<dbReference type="EMBL" id="QPIG01000001">
    <property type="protein sequence ID" value="RCU58602.1"/>
    <property type="molecule type" value="Genomic_DNA"/>
</dbReference>
<dbReference type="InterPro" id="IPR007235">
    <property type="entry name" value="Glyco_trans_28_C"/>
</dbReference>
<comment type="caution">
    <text evidence="2">The sequence shown here is derived from an EMBL/GenBank/DDBJ whole genome shotgun (WGS) entry which is preliminary data.</text>
</comment>
<dbReference type="PANTHER" id="PTHR21015">
    <property type="entry name" value="UDP-N-ACETYLGLUCOSAMINE--N-ACETYLMURAMYL-(PENTAPEPTIDE) PYROPHOSPHORYL-UNDECAPRENOL N-ACETYLGLUCOSAMINE TRANSFERASE 1"/>
    <property type="match status" value="1"/>
</dbReference>
<dbReference type="PANTHER" id="PTHR21015:SF22">
    <property type="entry name" value="GLYCOSYLTRANSFERASE"/>
    <property type="match status" value="1"/>
</dbReference>
<evidence type="ECO:0000313" key="2">
    <source>
        <dbReference type="EMBL" id="RCU58602.1"/>
    </source>
</evidence>
<protein>
    <submittedName>
        <fullName evidence="2">Glycosyltransferase</fullName>
    </submittedName>
</protein>
<gene>
    <name evidence="2" type="ORF">DU428_04285</name>
</gene>
<feature type="domain" description="Glycosyl transferase family 28 C-terminal" evidence="1">
    <location>
        <begin position="238"/>
        <end position="326"/>
    </location>
</feature>
<dbReference type="Pfam" id="PF04101">
    <property type="entry name" value="Glyco_tran_28_C"/>
    <property type="match status" value="1"/>
</dbReference>